<proteinExistence type="predicted"/>
<evidence type="ECO:0008006" key="3">
    <source>
        <dbReference type="Google" id="ProtNLM"/>
    </source>
</evidence>
<gene>
    <name evidence="1" type="ORF">RCZ01_23380</name>
</gene>
<protein>
    <recommendedName>
        <fullName evidence="3">Lantibiotic biosynthesis protein dehydration domain-containing protein</fullName>
    </recommendedName>
</protein>
<dbReference type="InterPro" id="IPR007822">
    <property type="entry name" value="LANC-like"/>
</dbReference>
<dbReference type="SUPFAM" id="SSF158745">
    <property type="entry name" value="LanC-like"/>
    <property type="match status" value="1"/>
</dbReference>
<evidence type="ECO:0000313" key="1">
    <source>
        <dbReference type="EMBL" id="GET47036.1"/>
    </source>
</evidence>
<dbReference type="OrthoDB" id="1092992at2"/>
<comment type="caution">
    <text evidence="1">The sequence shown here is derived from an EMBL/GenBank/DDBJ whole genome shotgun (WGS) entry which is preliminary data.</text>
</comment>
<accession>A0A5M4BD69</accession>
<dbReference type="Pfam" id="PF05147">
    <property type="entry name" value="LANC_like"/>
    <property type="match status" value="1"/>
</dbReference>
<keyword evidence="2" id="KW-1185">Reference proteome</keyword>
<evidence type="ECO:0000313" key="2">
    <source>
        <dbReference type="Proteomes" id="UP000398217"/>
    </source>
</evidence>
<dbReference type="EMBL" id="BLBC01000018">
    <property type="protein sequence ID" value="GET47036.1"/>
    <property type="molecule type" value="Genomic_DNA"/>
</dbReference>
<dbReference type="Gene3D" id="1.50.10.20">
    <property type="match status" value="1"/>
</dbReference>
<dbReference type="RefSeq" id="WP_155285651.1">
    <property type="nucleotide sequence ID" value="NZ_BLBC01000018.1"/>
</dbReference>
<organism evidence="1 2">
    <name type="scientific">Capnocytophaga felis</name>
    <dbReference type="NCBI Taxonomy" id="2267611"/>
    <lineage>
        <taxon>Bacteria</taxon>
        <taxon>Pseudomonadati</taxon>
        <taxon>Bacteroidota</taxon>
        <taxon>Flavobacteriia</taxon>
        <taxon>Flavobacteriales</taxon>
        <taxon>Flavobacteriaceae</taxon>
        <taxon>Capnocytophaga</taxon>
    </lineage>
</organism>
<reference evidence="2" key="1">
    <citation type="journal article" date="2020" name="Int. J. Syst. Evol. Microbiol.">
        <title>Capnocytophaga felis sp. nov. isolated from the feline oral cavity.</title>
        <authorList>
            <person name="Suzuki M."/>
            <person name="Umeda K."/>
            <person name="Kimura M."/>
            <person name="Imaoka K."/>
            <person name="Morikawa S."/>
            <person name="Maeda K."/>
        </authorList>
    </citation>
    <scope>NUCLEOTIDE SEQUENCE [LARGE SCALE GENOMIC DNA]</scope>
    <source>
        <strain evidence="2">KC07070</strain>
    </source>
</reference>
<dbReference type="GO" id="GO:0031179">
    <property type="term" value="P:peptide modification"/>
    <property type="evidence" value="ECO:0007669"/>
    <property type="project" value="InterPro"/>
</dbReference>
<dbReference type="AlphaFoldDB" id="A0A5M4BD69"/>
<dbReference type="Proteomes" id="UP000398217">
    <property type="component" value="Unassembled WGS sequence"/>
</dbReference>
<sequence>MITQQPFLDSYTNFLIKKGLSSPNISLWEGKMGIAIYLFHLNRITKNKKYENRAFEFIEEILNDLSHNISLSYATGLLGIGSGYQYILSNEFAYGDSDELLEEIDSIAIHSIDTRPSQSFNSLSLASGICGIGFYLYLRLKNTTNNNDSLASLKNMEYLIYLIDWIEELLLKTNNKQNINDTYFLLCRLHKLNVINFKVEEIISFCLDKIKKLNISLHDNYDLLGINSLKLLKLWI</sequence>
<name>A0A5M4BD69_9FLAO</name>